<dbReference type="SUPFAM" id="SSF55144">
    <property type="entry name" value="LigT-like"/>
    <property type="match status" value="1"/>
</dbReference>
<name>A0AAC9HNV2_9PSEU</name>
<feature type="active site" description="Proton donor" evidence="2">
    <location>
        <position position="44"/>
    </location>
</feature>
<comment type="similarity">
    <text evidence="2">Belongs to the 2H phosphoesterase superfamily. ThpR family.</text>
</comment>
<dbReference type="Gene3D" id="3.90.1140.10">
    <property type="entry name" value="Cyclic phosphodiesterase"/>
    <property type="match status" value="1"/>
</dbReference>
<feature type="active site" description="Proton acceptor" evidence="2">
    <location>
        <position position="119"/>
    </location>
</feature>
<organism evidence="3 4">
    <name type="scientific">Actinoalloteichus hymeniacidonis</name>
    <dbReference type="NCBI Taxonomy" id="340345"/>
    <lineage>
        <taxon>Bacteria</taxon>
        <taxon>Bacillati</taxon>
        <taxon>Actinomycetota</taxon>
        <taxon>Actinomycetes</taxon>
        <taxon>Pseudonocardiales</taxon>
        <taxon>Pseudonocardiaceae</taxon>
        <taxon>Actinoalloteichus</taxon>
    </lineage>
</organism>
<comment type="function">
    <text evidence="2">Hydrolyzes RNA 2',3'-cyclic phosphodiester to an RNA 2'-phosphomonoester.</text>
</comment>
<evidence type="ECO:0000313" key="3">
    <source>
        <dbReference type="EMBL" id="AOS62664.1"/>
    </source>
</evidence>
<dbReference type="AlphaFoldDB" id="A0AAC9HNV2"/>
<accession>A0AAC9HNV2</accession>
<feature type="short sequence motif" description="HXTX 2" evidence="2">
    <location>
        <begin position="119"/>
        <end position="122"/>
    </location>
</feature>
<dbReference type="GO" id="GO:0004113">
    <property type="term" value="F:2',3'-cyclic-nucleotide 3'-phosphodiesterase activity"/>
    <property type="evidence" value="ECO:0007669"/>
    <property type="project" value="InterPro"/>
</dbReference>
<dbReference type="KEGG" id="ahm:TL08_09245"/>
<sequence>MRAFTALWPSEHVVDDLAAALQAVRDRSGAPQPGLRFGSLSKWHLTLCFHGELADPAAEAHRLRASVRDLPAPRLRLAGAGTFPGVLWVGVRPEGEADSEALTSLVTAAGGEPDDYRPHLTLARWDRRRPKPADLVAALADYAGPVWQPATVALLASGAGDTAEFTSLAEFPLER</sequence>
<comment type="catalytic activity">
    <reaction evidence="2">
        <text>a 3'-end 2',3'-cyclophospho-ribonucleotide-RNA + H2O = a 3'-end 2'-phospho-ribonucleotide-RNA + H(+)</text>
        <dbReference type="Rhea" id="RHEA:11828"/>
        <dbReference type="Rhea" id="RHEA-COMP:10464"/>
        <dbReference type="Rhea" id="RHEA-COMP:17353"/>
        <dbReference type="ChEBI" id="CHEBI:15377"/>
        <dbReference type="ChEBI" id="CHEBI:15378"/>
        <dbReference type="ChEBI" id="CHEBI:83064"/>
        <dbReference type="ChEBI" id="CHEBI:173113"/>
        <dbReference type="EC" id="3.1.4.58"/>
    </reaction>
</comment>
<keyword evidence="3" id="KW-0436">Ligase</keyword>
<evidence type="ECO:0000313" key="4">
    <source>
        <dbReference type="Proteomes" id="UP000095210"/>
    </source>
</evidence>
<dbReference type="EMBL" id="CP014859">
    <property type="protein sequence ID" value="AOS62664.1"/>
    <property type="molecule type" value="Genomic_DNA"/>
</dbReference>
<dbReference type="HAMAP" id="MF_01940">
    <property type="entry name" value="RNA_CPDase"/>
    <property type="match status" value="1"/>
</dbReference>
<dbReference type="Pfam" id="PF13563">
    <property type="entry name" value="2_5_RNA_ligase2"/>
    <property type="match status" value="1"/>
</dbReference>
<keyword evidence="1 2" id="KW-0378">Hydrolase</keyword>
<dbReference type="Proteomes" id="UP000095210">
    <property type="component" value="Chromosome"/>
</dbReference>
<evidence type="ECO:0000256" key="2">
    <source>
        <dbReference type="HAMAP-Rule" id="MF_01940"/>
    </source>
</evidence>
<proteinExistence type="inferred from homology"/>
<reference evidence="4" key="1">
    <citation type="submission" date="2016-03" db="EMBL/GenBank/DDBJ databases">
        <title>Complete genome sequence of the type strain Actinoalloteichus hymeniacidonis DSM 45092.</title>
        <authorList>
            <person name="Schaffert L."/>
            <person name="Albersmeier A."/>
            <person name="Winkler A."/>
            <person name="Kalinowski J."/>
            <person name="Zotchev S."/>
            <person name="Ruckert C."/>
        </authorList>
    </citation>
    <scope>NUCLEOTIDE SEQUENCE [LARGE SCALE GENOMIC DNA]</scope>
    <source>
        <strain evidence="4">HPA177(T) (DSM 45092(T))</strain>
    </source>
</reference>
<protein>
    <recommendedName>
        <fullName evidence="2">RNA 2',3'-cyclic phosphodiesterase</fullName>
        <shortName evidence="2">RNA 2',3'-CPDase</shortName>
        <ecNumber evidence="2">3.1.4.58</ecNumber>
    </recommendedName>
</protein>
<feature type="short sequence motif" description="HXTX 1" evidence="2">
    <location>
        <begin position="44"/>
        <end position="47"/>
    </location>
</feature>
<keyword evidence="4" id="KW-1185">Reference proteome</keyword>
<dbReference type="EC" id="3.1.4.58" evidence="2"/>
<dbReference type="GO" id="GO:0008664">
    <property type="term" value="F:RNA 2',3'-cyclic 3'-phosphodiesterase activity"/>
    <property type="evidence" value="ECO:0007669"/>
    <property type="project" value="UniProtKB-EC"/>
</dbReference>
<dbReference type="InterPro" id="IPR004175">
    <property type="entry name" value="RNA_CPDase"/>
</dbReference>
<dbReference type="InterPro" id="IPR009097">
    <property type="entry name" value="Cyclic_Pdiesterase"/>
</dbReference>
<evidence type="ECO:0000256" key="1">
    <source>
        <dbReference type="ARBA" id="ARBA00022801"/>
    </source>
</evidence>
<dbReference type="GO" id="GO:0016874">
    <property type="term" value="F:ligase activity"/>
    <property type="evidence" value="ECO:0007669"/>
    <property type="project" value="UniProtKB-KW"/>
</dbReference>
<gene>
    <name evidence="3" type="ORF">TL08_09245</name>
</gene>
<dbReference type="RefSeq" id="WP_069848138.1">
    <property type="nucleotide sequence ID" value="NZ_CP014859.1"/>
</dbReference>